<reference evidence="3" key="2">
    <citation type="submission" date="2023-05" db="EMBL/GenBank/DDBJ databases">
        <authorList>
            <consortium name="Lawrence Berkeley National Laboratory"/>
            <person name="Steindorff A."/>
            <person name="Hensen N."/>
            <person name="Bonometti L."/>
            <person name="Westerberg I."/>
            <person name="Brannstrom I.O."/>
            <person name="Guillou S."/>
            <person name="Cros-Aarteil S."/>
            <person name="Calhoun S."/>
            <person name="Haridas S."/>
            <person name="Kuo A."/>
            <person name="Mondo S."/>
            <person name="Pangilinan J."/>
            <person name="Riley R."/>
            <person name="Labutti K."/>
            <person name="Andreopoulos B."/>
            <person name="Lipzen A."/>
            <person name="Chen C."/>
            <person name="Yanf M."/>
            <person name="Daum C."/>
            <person name="Ng V."/>
            <person name="Clum A."/>
            <person name="Ohm R."/>
            <person name="Martin F."/>
            <person name="Silar P."/>
            <person name="Natvig D."/>
            <person name="Lalanne C."/>
            <person name="Gautier V."/>
            <person name="Ament-Velasquez S.L."/>
            <person name="Kruys A."/>
            <person name="Hutchinson M.I."/>
            <person name="Powell A.J."/>
            <person name="Barry K."/>
            <person name="Miller A.N."/>
            <person name="Grigoriev I.V."/>
            <person name="Debuchy R."/>
            <person name="Gladieux P."/>
            <person name="Thoren M.H."/>
            <person name="Johannesson H."/>
        </authorList>
    </citation>
    <scope>NUCLEOTIDE SEQUENCE</scope>
    <source>
        <strain evidence="3">CBS 538.74</strain>
    </source>
</reference>
<gene>
    <name evidence="3" type="ORF">C8A00DRAFT_45022</name>
</gene>
<name>A0AAN6ZVI6_9PEZI</name>
<organism evidence="3 4">
    <name type="scientific">Chaetomidium leptoderma</name>
    <dbReference type="NCBI Taxonomy" id="669021"/>
    <lineage>
        <taxon>Eukaryota</taxon>
        <taxon>Fungi</taxon>
        <taxon>Dikarya</taxon>
        <taxon>Ascomycota</taxon>
        <taxon>Pezizomycotina</taxon>
        <taxon>Sordariomycetes</taxon>
        <taxon>Sordariomycetidae</taxon>
        <taxon>Sordariales</taxon>
        <taxon>Chaetomiaceae</taxon>
        <taxon>Chaetomidium</taxon>
    </lineage>
</organism>
<evidence type="ECO:0000313" key="3">
    <source>
        <dbReference type="EMBL" id="KAK4151838.1"/>
    </source>
</evidence>
<keyword evidence="4" id="KW-1185">Reference proteome</keyword>
<dbReference type="Gene3D" id="3.40.50.300">
    <property type="entry name" value="P-loop containing nucleotide triphosphate hydrolases"/>
    <property type="match status" value="1"/>
</dbReference>
<dbReference type="AlphaFoldDB" id="A0AAN6ZVI6"/>
<evidence type="ECO:0000313" key="4">
    <source>
        <dbReference type="Proteomes" id="UP001302745"/>
    </source>
</evidence>
<dbReference type="PANTHER" id="PTHR10039:SF5">
    <property type="entry name" value="NACHT DOMAIN-CONTAINING PROTEIN"/>
    <property type="match status" value="1"/>
</dbReference>
<comment type="caution">
    <text evidence="3">The sequence shown here is derived from an EMBL/GenBank/DDBJ whole genome shotgun (WGS) entry which is preliminary data.</text>
</comment>
<evidence type="ECO:0000256" key="1">
    <source>
        <dbReference type="ARBA" id="ARBA00022737"/>
    </source>
</evidence>
<dbReference type="SUPFAM" id="SSF52540">
    <property type="entry name" value="P-loop containing nucleoside triphosphate hydrolases"/>
    <property type="match status" value="1"/>
</dbReference>
<dbReference type="InterPro" id="IPR056884">
    <property type="entry name" value="NPHP3-like_N"/>
</dbReference>
<proteinExistence type="predicted"/>
<dbReference type="Pfam" id="PF24883">
    <property type="entry name" value="NPHP3_N"/>
    <property type="match status" value="1"/>
</dbReference>
<dbReference type="PANTHER" id="PTHR10039">
    <property type="entry name" value="AMELOGENIN"/>
    <property type="match status" value="1"/>
</dbReference>
<keyword evidence="1" id="KW-0677">Repeat</keyword>
<dbReference type="EMBL" id="MU856998">
    <property type="protein sequence ID" value="KAK4151838.1"/>
    <property type="molecule type" value="Genomic_DNA"/>
</dbReference>
<protein>
    <recommendedName>
        <fullName evidence="2">Nephrocystin 3-like N-terminal domain-containing protein</fullName>
    </recommendedName>
</protein>
<reference evidence="3" key="1">
    <citation type="journal article" date="2023" name="Mol. Phylogenet. Evol.">
        <title>Genome-scale phylogeny and comparative genomics of the fungal order Sordariales.</title>
        <authorList>
            <person name="Hensen N."/>
            <person name="Bonometti L."/>
            <person name="Westerberg I."/>
            <person name="Brannstrom I.O."/>
            <person name="Guillou S."/>
            <person name="Cros-Aarteil S."/>
            <person name="Calhoun S."/>
            <person name="Haridas S."/>
            <person name="Kuo A."/>
            <person name="Mondo S."/>
            <person name="Pangilinan J."/>
            <person name="Riley R."/>
            <person name="LaButti K."/>
            <person name="Andreopoulos B."/>
            <person name="Lipzen A."/>
            <person name="Chen C."/>
            <person name="Yan M."/>
            <person name="Daum C."/>
            <person name="Ng V."/>
            <person name="Clum A."/>
            <person name="Steindorff A."/>
            <person name="Ohm R.A."/>
            <person name="Martin F."/>
            <person name="Silar P."/>
            <person name="Natvig D.O."/>
            <person name="Lalanne C."/>
            <person name="Gautier V."/>
            <person name="Ament-Velasquez S.L."/>
            <person name="Kruys A."/>
            <person name="Hutchinson M.I."/>
            <person name="Powell A.J."/>
            <person name="Barry K."/>
            <person name="Miller A.N."/>
            <person name="Grigoriev I.V."/>
            <person name="Debuchy R."/>
            <person name="Gladieux P."/>
            <person name="Hiltunen Thoren M."/>
            <person name="Johannesson H."/>
        </authorList>
    </citation>
    <scope>NUCLEOTIDE SEQUENCE</scope>
    <source>
        <strain evidence="3">CBS 538.74</strain>
    </source>
</reference>
<evidence type="ECO:0000259" key="2">
    <source>
        <dbReference type="Pfam" id="PF24883"/>
    </source>
</evidence>
<dbReference type="Proteomes" id="UP001302745">
    <property type="component" value="Unassembled WGS sequence"/>
</dbReference>
<feature type="domain" description="Nephrocystin 3-like N-terminal" evidence="2">
    <location>
        <begin position="272"/>
        <end position="443"/>
    </location>
</feature>
<sequence length="881" mass="98697">MDPISALSIAAGIVAFVDFGAKLVSLYLEIQESEHGRPAALSALDTESRELSGNASHARDKVASLQARYPRQSESLARLAAECAQAEKDLWSLTDSLRVKPGHGLRARGSLALVAIRGMLKQGDVEALQGRLRSIREQTMMSVIMCISGVGEVLDILRPMKMTIDNLQPEFHNISRSRPLASELERHRVAGGLWTSIATTDQPDSQTSLGHIDKPLQNDSDINNRILRGLELKDMTARERQIENAFPETFQWLLDDDDGPESGKSSARPPTKFKEWLESQANEAPFWITGNPASGKSTLMKFICTQDQVQTHLRAWSGENRLLTCSVYLWNPGSSGQKSQVGLLSTIFHQLLRQRPDLCRVVASRRYLYFQLAGTDSPDPPDWTVEELRSCIALFVSQIEGSTDRLAIFVDGLDEYEGNLENLVSFLKQLHHGHKVKLCVSSRPWNVFKDEFRTYPSLRMELLTKPDIEKYVRTRMGSSPAFQELRKLYSASVDKLEFQIIGKADGVFLWVVLVVEKVIATARENNDLREIWTVFDSLPPGLEELYTSMRGRLDPTHREGAARMYQLLFRWNEILDRAFDAIEFWMAINCHDPTEVQPCLPEDQVPDMLPMLERRMAGATGGVLQVFGVDPPGGDPLPPSQRASVGFLHRTAFDWLQGMRSSIVNDGPASYDPGLALTSVFVSRLNRRSLVYKFPVRTNRSTVSIADLFAAGQSCNPSAESRSKLLGIIDQLRTDRLASYPDSTVRSYLATRFLCAPYLQAKLESSSHATGLEVPRKLHRVPTAFWYKPQKELVSHILGVVVGDELAGETCQTLNMRLKTFETLLQAQFAPRRYGSYPREYWQALQAGLEGKGFVELTNIATEGYGHSKRGSVAAYTRRGF</sequence>
<accession>A0AAN6ZVI6</accession>
<dbReference type="InterPro" id="IPR027417">
    <property type="entry name" value="P-loop_NTPase"/>
</dbReference>